<reference evidence="1 2" key="1">
    <citation type="submission" date="2013-03" db="EMBL/GenBank/DDBJ databases">
        <authorList>
            <person name="Warren W."/>
            <person name="Wilson R.K."/>
        </authorList>
    </citation>
    <scope>NUCLEOTIDE SEQUENCE</scope>
</reference>
<proteinExistence type="predicted"/>
<reference evidence="1" key="2">
    <citation type="submission" date="2025-08" db="UniProtKB">
        <authorList>
            <consortium name="Ensembl"/>
        </authorList>
    </citation>
    <scope>IDENTIFICATION</scope>
</reference>
<reference evidence="1" key="3">
    <citation type="submission" date="2025-09" db="UniProtKB">
        <authorList>
            <consortium name="Ensembl"/>
        </authorList>
    </citation>
    <scope>IDENTIFICATION</scope>
</reference>
<keyword evidence="2" id="KW-1185">Reference proteome</keyword>
<dbReference type="AlphaFoldDB" id="A0A7N9DAW6"/>
<protein>
    <submittedName>
        <fullName evidence="1">Uncharacterized protein</fullName>
    </submittedName>
</protein>
<organism evidence="1 2">
    <name type="scientific">Macaca fascicularis</name>
    <name type="common">Crab-eating macaque</name>
    <name type="synonym">Cynomolgus monkey</name>
    <dbReference type="NCBI Taxonomy" id="9541"/>
    <lineage>
        <taxon>Eukaryota</taxon>
        <taxon>Metazoa</taxon>
        <taxon>Chordata</taxon>
        <taxon>Craniata</taxon>
        <taxon>Vertebrata</taxon>
        <taxon>Euteleostomi</taxon>
        <taxon>Mammalia</taxon>
        <taxon>Eutheria</taxon>
        <taxon>Euarchontoglires</taxon>
        <taxon>Primates</taxon>
        <taxon>Haplorrhini</taxon>
        <taxon>Catarrhini</taxon>
        <taxon>Cercopithecidae</taxon>
        <taxon>Cercopithecinae</taxon>
        <taxon>Macaca</taxon>
    </lineage>
</organism>
<name>A0A7N9DAW6_MACFA</name>
<accession>A0A7N9DAW6</accession>
<dbReference type="GeneTree" id="ENSGT00940000163244"/>
<evidence type="ECO:0000313" key="2">
    <source>
        <dbReference type="Proteomes" id="UP000233100"/>
    </source>
</evidence>
<evidence type="ECO:0000313" key="1">
    <source>
        <dbReference type="Ensembl" id="ENSMFAP00000063460.1"/>
    </source>
</evidence>
<dbReference type="Proteomes" id="UP000233100">
    <property type="component" value="Chromosome 8"/>
</dbReference>
<sequence length="124" mass="14510">MQSRKACQESQDMSVIPALWEDKVGGSLEVRSLRPAWPTWQTPVSTKNTKIRQAWWWVPVIPAIQEPEAGELLEPERWRLQRAEITPLHSSLDERAKLQLKKKKKRQTKTLFFLTSNGYQEAQR</sequence>
<dbReference type="Ensembl" id="ENSMFAT00000099405.1">
    <property type="protein sequence ID" value="ENSMFAP00000063460.1"/>
    <property type="gene ID" value="ENSMFAG00000060878.1"/>
</dbReference>